<evidence type="ECO:0000313" key="7">
    <source>
        <dbReference type="EMBL" id="GGP26175.1"/>
    </source>
</evidence>
<keyword evidence="5 6" id="KW-0949">S-adenosyl-L-methionine</keyword>
<evidence type="ECO:0000256" key="4">
    <source>
        <dbReference type="ARBA" id="ARBA00022679"/>
    </source>
</evidence>
<keyword evidence="7" id="KW-0687">Ribonucleoprotein</keyword>
<comment type="similarity">
    <text evidence="1 6">Belongs to the methyltransferase superfamily. PrmA family.</text>
</comment>
<keyword evidence="7" id="KW-0689">Ribosomal protein</keyword>
<comment type="catalytic activity">
    <reaction evidence="6">
        <text>L-lysyl-[protein] + 3 S-adenosyl-L-methionine = N(6),N(6),N(6)-trimethyl-L-lysyl-[protein] + 3 S-adenosyl-L-homocysteine + 3 H(+)</text>
        <dbReference type="Rhea" id="RHEA:54192"/>
        <dbReference type="Rhea" id="RHEA-COMP:9752"/>
        <dbReference type="Rhea" id="RHEA-COMP:13826"/>
        <dbReference type="ChEBI" id="CHEBI:15378"/>
        <dbReference type="ChEBI" id="CHEBI:29969"/>
        <dbReference type="ChEBI" id="CHEBI:57856"/>
        <dbReference type="ChEBI" id="CHEBI:59789"/>
        <dbReference type="ChEBI" id="CHEBI:61961"/>
    </reaction>
</comment>
<reference evidence="8" key="1">
    <citation type="journal article" date="2019" name="Int. J. Syst. Evol. Microbiol.">
        <title>The Global Catalogue of Microorganisms (GCM) 10K type strain sequencing project: providing services to taxonomists for standard genome sequencing and annotation.</title>
        <authorList>
            <consortium name="The Broad Institute Genomics Platform"/>
            <consortium name="The Broad Institute Genome Sequencing Center for Infectious Disease"/>
            <person name="Wu L."/>
            <person name="Ma J."/>
        </authorList>
    </citation>
    <scope>NUCLEOTIDE SEQUENCE [LARGE SCALE GENOMIC DNA]</scope>
    <source>
        <strain evidence="8">CGMCC 1.8860</strain>
    </source>
</reference>
<protein>
    <recommendedName>
        <fullName evidence="6">Ribosomal protein L11 methyltransferase</fullName>
        <shortName evidence="6">L11 Mtase</shortName>
        <ecNumber evidence="6">2.1.1.-</ecNumber>
    </recommendedName>
</protein>
<accession>A0ABQ2PLR8</accession>
<feature type="binding site" evidence="6">
    <location>
        <position position="232"/>
    </location>
    <ligand>
        <name>S-adenosyl-L-methionine</name>
        <dbReference type="ChEBI" id="CHEBI:59789"/>
    </ligand>
</feature>
<dbReference type="RefSeq" id="WP_188692702.1">
    <property type="nucleotide sequence ID" value="NZ_BMLY01000003.1"/>
</dbReference>
<dbReference type="PIRSF" id="PIRSF000401">
    <property type="entry name" value="RPL11_MTase"/>
    <property type="match status" value="1"/>
</dbReference>
<gene>
    <name evidence="6 7" type="primary">prmA</name>
    <name evidence="7" type="ORF">GCM10010971_19940</name>
</gene>
<dbReference type="Pfam" id="PF06325">
    <property type="entry name" value="PrmA"/>
    <property type="match status" value="1"/>
</dbReference>
<keyword evidence="2 6" id="KW-0963">Cytoplasm</keyword>
<comment type="function">
    <text evidence="6">Methylates ribosomal protein L11.</text>
</comment>
<organism evidence="7 8">
    <name type="scientific">Silvimonas amylolytica</name>
    <dbReference type="NCBI Taxonomy" id="449663"/>
    <lineage>
        <taxon>Bacteria</taxon>
        <taxon>Pseudomonadati</taxon>
        <taxon>Pseudomonadota</taxon>
        <taxon>Betaproteobacteria</taxon>
        <taxon>Neisseriales</taxon>
        <taxon>Chitinibacteraceae</taxon>
        <taxon>Silvimonas</taxon>
    </lineage>
</organism>
<dbReference type="SUPFAM" id="SSF53335">
    <property type="entry name" value="S-adenosyl-L-methionine-dependent methyltransferases"/>
    <property type="match status" value="1"/>
</dbReference>
<dbReference type="HAMAP" id="MF_00735">
    <property type="entry name" value="Methyltr_PrmA"/>
    <property type="match status" value="1"/>
</dbReference>
<dbReference type="GO" id="GO:0032259">
    <property type="term" value="P:methylation"/>
    <property type="evidence" value="ECO:0007669"/>
    <property type="project" value="UniProtKB-KW"/>
</dbReference>
<dbReference type="PANTHER" id="PTHR43648">
    <property type="entry name" value="ELECTRON TRANSFER FLAVOPROTEIN BETA SUBUNIT LYSINE METHYLTRANSFERASE"/>
    <property type="match status" value="1"/>
</dbReference>
<dbReference type="InterPro" id="IPR050078">
    <property type="entry name" value="Ribosomal_L11_MeTrfase_PrmA"/>
</dbReference>
<keyword evidence="4 6" id="KW-0808">Transferase</keyword>
<dbReference type="GO" id="GO:0005840">
    <property type="term" value="C:ribosome"/>
    <property type="evidence" value="ECO:0007669"/>
    <property type="project" value="UniProtKB-KW"/>
</dbReference>
<dbReference type="EMBL" id="BMLY01000003">
    <property type="protein sequence ID" value="GGP26175.1"/>
    <property type="molecule type" value="Genomic_DNA"/>
</dbReference>
<keyword evidence="3 6" id="KW-0489">Methyltransferase</keyword>
<keyword evidence="8" id="KW-1185">Reference proteome</keyword>
<feature type="binding site" evidence="6">
    <location>
        <position position="150"/>
    </location>
    <ligand>
        <name>S-adenosyl-L-methionine</name>
        <dbReference type="ChEBI" id="CHEBI:59789"/>
    </ligand>
</feature>
<dbReference type="GO" id="GO:0008168">
    <property type="term" value="F:methyltransferase activity"/>
    <property type="evidence" value="ECO:0007669"/>
    <property type="project" value="UniProtKB-KW"/>
</dbReference>
<evidence type="ECO:0000256" key="1">
    <source>
        <dbReference type="ARBA" id="ARBA00009741"/>
    </source>
</evidence>
<sequence>MSWQELRIETDSRHAEALSDALFDLGALSVSIEDATAGTAEEKPIFGEPGEPLEQLWEKSIVVALLEDGAAPEFLVAAAANAVGIPNPLYVVQIVEEQDWVRLTQSQFDPIHISDRLWITPTWHESPDPRAINIVLDPGLAFGTGSHPTTRLCLRWLDNNIQQGETVLDYGCGSGILAIAAQKLGSGETHGVDIDAQAMVASRQNAEQNNVQIEFFLPDAAPQRQYDVVVANILTNPLKTLAPLLAGRVRAGGHIALSGILQEQTDEIVAIYGVWFNFLPASQEDGWVCLSGTRKADV</sequence>
<dbReference type="PANTHER" id="PTHR43648:SF1">
    <property type="entry name" value="ELECTRON TRANSFER FLAVOPROTEIN BETA SUBUNIT LYSINE METHYLTRANSFERASE"/>
    <property type="match status" value="1"/>
</dbReference>
<proteinExistence type="inferred from homology"/>
<dbReference type="Gene3D" id="3.40.50.150">
    <property type="entry name" value="Vaccinia Virus protein VP39"/>
    <property type="match status" value="1"/>
</dbReference>
<dbReference type="InterPro" id="IPR004498">
    <property type="entry name" value="Ribosomal_PrmA_MeTrfase"/>
</dbReference>
<dbReference type="Proteomes" id="UP000621859">
    <property type="component" value="Unassembled WGS sequence"/>
</dbReference>
<name>A0ABQ2PLR8_9NEIS</name>
<dbReference type="InterPro" id="IPR029063">
    <property type="entry name" value="SAM-dependent_MTases_sf"/>
</dbReference>
<feature type="binding site" evidence="6">
    <location>
        <position position="193"/>
    </location>
    <ligand>
        <name>S-adenosyl-L-methionine</name>
        <dbReference type="ChEBI" id="CHEBI:59789"/>
    </ligand>
</feature>
<evidence type="ECO:0000313" key="8">
    <source>
        <dbReference type="Proteomes" id="UP000621859"/>
    </source>
</evidence>
<dbReference type="EC" id="2.1.1.-" evidence="6"/>
<dbReference type="NCBIfam" id="TIGR00406">
    <property type="entry name" value="prmA"/>
    <property type="match status" value="1"/>
</dbReference>
<evidence type="ECO:0000256" key="5">
    <source>
        <dbReference type="ARBA" id="ARBA00022691"/>
    </source>
</evidence>
<dbReference type="CDD" id="cd02440">
    <property type="entry name" value="AdoMet_MTases"/>
    <property type="match status" value="1"/>
</dbReference>
<comment type="caution">
    <text evidence="7">The sequence shown here is derived from an EMBL/GenBank/DDBJ whole genome shotgun (WGS) entry which is preliminary data.</text>
</comment>
<evidence type="ECO:0000256" key="6">
    <source>
        <dbReference type="HAMAP-Rule" id="MF_00735"/>
    </source>
</evidence>
<evidence type="ECO:0000256" key="3">
    <source>
        <dbReference type="ARBA" id="ARBA00022603"/>
    </source>
</evidence>
<comment type="subcellular location">
    <subcellularLocation>
        <location evidence="6">Cytoplasm</location>
    </subcellularLocation>
</comment>
<feature type="binding site" evidence="6">
    <location>
        <position position="171"/>
    </location>
    <ligand>
        <name>S-adenosyl-L-methionine</name>
        <dbReference type="ChEBI" id="CHEBI:59789"/>
    </ligand>
</feature>
<evidence type="ECO:0000256" key="2">
    <source>
        <dbReference type="ARBA" id="ARBA00022490"/>
    </source>
</evidence>